<name>A0ABU6BFR7_9BACL</name>
<dbReference type="RefSeq" id="WP_324698674.1">
    <property type="nucleotide sequence ID" value="NZ_JPYA02000002.1"/>
</dbReference>
<proteinExistence type="predicted"/>
<gene>
    <name evidence="1" type="ORF">EP10_001597</name>
</gene>
<keyword evidence="2" id="KW-1185">Reference proteome</keyword>
<sequence length="87" mass="10046">MLKRTFIHDLLNCICKKDKISLKNLYTKNGSEFVDGAYLLFKNGLITTYHGNFVYGGDDEAPIDMVCPEELYPTPKELLLWKNRVKC</sequence>
<evidence type="ECO:0000313" key="2">
    <source>
        <dbReference type="Proteomes" id="UP000029267"/>
    </source>
</evidence>
<protein>
    <submittedName>
        <fullName evidence="1">Uncharacterized protein</fullName>
    </submittedName>
</protein>
<comment type="caution">
    <text evidence="1">The sequence shown here is derived from an EMBL/GenBank/DDBJ whole genome shotgun (WGS) entry which is preliminary data.</text>
</comment>
<reference evidence="1 2" key="1">
    <citation type="journal article" date="2014" name="Genome Announc.">
        <title>Draft Genome Sequence of Geobacillus icigianus Strain G1w1T Isolated from Hot Springs in the Valley of Geysers, Kamchatka (Russian Federation).</title>
        <authorList>
            <person name="Bryanskaya A.V."/>
            <person name="Rozanov A.S."/>
            <person name="Logacheva M.D."/>
            <person name="Kotenko A.V."/>
            <person name="Peltek S.E."/>
        </authorList>
    </citation>
    <scope>NUCLEOTIDE SEQUENCE [LARGE SCALE GENOMIC DNA]</scope>
    <source>
        <strain evidence="1 2">G1w1</strain>
    </source>
</reference>
<accession>A0ABU6BFR7</accession>
<dbReference type="Proteomes" id="UP000029267">
    <property type="component" value="Unassembled WGS sequence"/>
</dbReference>
<evidence type="ECO:0000313" key="1">
    <source>
        <dbReference type="EMBL" id="MEB3750756.1"/>
    </source>
</evidence>
<organism evidence="1 2">
    <name type="scientific">Geobacillus icigianus</name>
    <dbReference type="NCBI Taxonomy" id="1430331"/>
    <lineage>
        <taxon>Bacteria</taxon>
        <taxon>Bacillati</taxon>
        <taxon>Bacillota</taxon>
        <taxon>Bacilli</taxon>
        <taxon>Bacillales</taxon>
        <taxon>Anoxybacillaceae</taxon>
        <taxon>Geobacillus</taxon>
    </lineage>
</organism>
<dbReference type="EMBL" id="JPYA02000002">
    <property type="protein sequence ID" value="MEB3750756.1"/>
    <property type="molecule type" value="Genomic_DNA"/>
</dbReference>